<dbReference type="Proteomes" id="UP000064912">
    <property type="component" value="Chromosome"/>
</dbReference>
<protein>
    <submittedName>
        <fullName evidence="5">23S rRNA (Uracil-5-)-methyltransferase RumA</fullName>
    </submittedName>
</protein>
<reference evidence="5 6" key="1">
    <citation type="submission" date="2015-02" db="EMBL/GenBank/DDBJ databases">
        <title>Genome sequene of Rhodovulum sulfidophilum DSM 2351.</title>
        <authorList>
            <person name="Nagao N."/>
        </authorList>
    </citation>
    <scope>NUCLEOTIDE SEQUENCE [LARGE SCALE GENOMIC DNA]</scope>
    <source>
        <strain evidence="5 6">DSM 2351</strain>
    </source>
</reference>
<accession>A0A0D6B7M8</accession>
<dbReference type="Gene3D" id="3.40.50.150">
    <property type="entry name" value="Vaccinia Virus protein VP39"/>
    <property type="match status" value="1"/>
</dbReference>
<dbReference type="Pfam" id="PF05958">
    <property type="entry name" value="tRNA_U5-meth_tr"/>
    <property type="match status" value="1"/>
</dbReference>
<gene>
    <name evidence="5" type="ORF">NHU_04020</name>
</gene>
<organism evidence="5 6">
    <name type="scientific">Rhodovulum sulfidophilum</name>
    <name type="common">Rhodobacter sulfidophilus</name>
    <dbReference type="NCBI Taxonomy" id="35806"/>
    <lineage>
        <taxon>Bacteria</taxon>
        <taxon>Pseudomonadati</taxon>
        <taxon>Pseudomonadota</taxon>
        <taxon>Alphaproteobacteria</taxon>
        <taxon>Rhodobacterales</taxon>
        <taxon>Paracoccaceae</taxon>
        <taxon>Rhodovulum</taxon>
    </lineage>
</organism>
<comment type="similarity">
    <text evidence="4">Belongs to the class I-like SAM-binding methyltransferase superfamily. RNA M5U methyltransferase family.</text>
</comment>
<dbReference type="InterPro" id="IPR010280">
    <property type="entry name" value="U5_MeTrfase_fam"/>
</dbReference>
<feature type="binding site" evidence="4">
    <location>
        <position position="267"/>
    </location>
    <ligand>
        <name>S-adenosyl-L-methionine</name>
        <dbReference type="ChEBI" id="CHEBI:59789"/>
    </ligand>
</feature>
<dbReference type="CDD" id="cd02440">
    <property type="entry name" value="AdoMet_MTases"/>
    <property type="match status" value="1"/>
</dbReference>
<dbReference type="GO" id="GO:0070475">
    <property type="term" value="P:rRNA base methylation"/>
    <property type="evidence" value="ECO:0007669"/>
    <property type="project" value="TreeGrafter"/>
</dbReference>
<name>A0A0D6B7M8_RHOSU</name>
<dbReference type="EMBL" id="AP014800">
    <property type="protein sequence ID" value="BAQ71143.1"/>
    <property type="molecule type" value="Genomic_DNA"/>
</dbReference>
<feature type="active site" description="Nucleophile" evidence="4">
    <location>
        <position position="361"/>
    </location>
</feature>
<dbReference type="InterPro" id="IPR029063">
    <property type="entry name" value="SAM-dependent_MTases_sf"/>
</dbReference>
<dbReference type="PANTHER" id="PTHR11061">
    <property type="entry name" value="RNA M5U METHYLTRANSFERASE"/>
    <property type="match status" value="1"/>
</dbReference>
<dbReference type="PATRIC" id="fig|35806.4.peg.4121"/>
<dbReference type="PROSITE" id="PS51687">
    <property type="entry name" value="SAM_MT_RNA_M5U"/>
    <property type="match status" value="1"/>
</dbReference>
<dbReference type="Gene3D" id="2.40.50.1070">
    <property type="match status" value="1"/>
</dbReference>
<evidence type="ECO:0000256" key="1">
    <source>
        <dbReference type="ARBA" id="ARBA00022603"/>
    </source>
</evidence>
<keyword evidence="2 4" id="KW-0808">Transferase</keyword>
<dbReference type="GO" id="GO:0070041">
    <property type="term" value="F:rRNA (uridine-C5-)-methyltransferase activity"/>
    <property type="evidence" value="ECO:0007669"/>
    <property type="project" value="TreeGrafter"/>
</dbReference>
<dbReference type="KEGG" id="rsu:NHU_04020"/>
<sequence length="403" mass="42903">MSHLVERLSLRGEGLTGDGLTVALALPGEEIEGVPEEGRIARPRIVTPVVERVRPPCRHFASCGGCALQHGSDAFVAGWKTQVVERALTGQWLGASVRPILTSPPASRRRAVLAGRRTKKGALVGFHARASEVLVEIPDCRLLHPDLMAAFPACEAATLLGASRKGALSIALTRSEDGVDMAVEEARPLDTGLRMDLAALAETHDLARLSWNGEQLAERRPPRQAMGRAHVVPPAGAFLQATEAGQAALTDAVGAALDGVRSVADLFAGCGTFTLPLAATAEVHAVEGSAPMLAALDRGWRGTPGLKRVTTEARDLFRRPLLASELARFEAVAIDPPRAGAEAQCAEIARSDLARVAMVSCNPVTFARDAKRLCSGGFRIDWVQPVDQFRWSGHVELVAQFSR</sequence>
<proteinExistence type="inferred from homology"/>
<feature type="binding site" evidence="4">
    <location>
        <position position="335"/>
    </location>
    <ligand>
        <name>S-adenosyl-L-methionine</name>
        <dbReference type="ChEBI" id="CHEBI:59789"/>
    </ligand>
</feature>
<feature type="binding site" evidence="4">
    <location>
        <position position="240"/>
    </location>
    <ligand>
        <name>S-adenosyl-L-methionine</name>
        <dbReference type="ChEBI" id="CHEBI:59789"/>
    </ligand>
</feature>
<evidence type="ECO:0000256" key="4">
    <source>
        <dbReference type="PROSITE-ProRule" id="PRU01024"/>
    </source>
</evidence>
<feature type="binding site" evidence="4">
    <location>
        <position position="287"/>
    </location>
    <ligand>
        <name>S-adenosyl-L-methionine</name>
        <dbReference type="ChEBI" id="CHEBI:59789"/>
    </ligand>
</feature>
<keyword evidence="3 4" id="KW-0949">S-adenosyl-L-methionine</keyword>
<dbReference type="AlphaFoldDB" id="A0A0D6B7M8"/>
<dbReference type="SUPFAM" id="SSF53335">
    <property type="entry name" value="S-adenosyl-L-methionine-dependent methyltransferases"/>
    <property type="match status" value="1"/>
</dbReference>
<evidence type="ECO:0000313" key="5">
    <source>
        <dbReference type="EMBL" id="BAQ71143.1"/>
    </source>
</evidence>
<dbReference type="PANTHER" id="PTHR11061:SF49">
    <property type="entry name" value="23S RRNA (URACIL(1939)-C(5))-METHYLTRANSFERASE RLMD"/>
    <property type="match status" value="1"/>
</dbReference>
<keyword evidence="1 4" id="KW-0489">Methyltransferase</keyword>
<dbReference type="eggNOG" id="COG2265">
    <property type="taxonomic scope" value="Bacteria"/>
</dbReference>
<evidence type="ECO:0000313" key="6">
    <source>
        <dbReference type="Proteomes" id="UP000064912"/>
    </source>
</evidence>
<evidence type="ECO:0000256" key="2">
    <source>
        <dbReference type="ARBA" id="ARBA00022679"/>
    </source>
</evidence>
<evidence type="ECO:0000256" key="3">
    <source>
        <dbReference type="ARBA" id="ARBA00022691"/>
    </source>
</evidence>